<feature type="signal peptide" evidence="1">
    <location>
        <begin position="1"/>
        <end position="23"/>
    </location>
</feature>
<name>A0A8J2RVJ5_9CRUS</name>
<keyword evidence="3" id="KW-1185">Reference proteome</keyword>
<sequence length="114" mass="12701">MTKFSLLLAIFFCSQLTVFSTLALPVIEESSNNVENQKIFVDETVANAGESLTIEKEENIPIQSSEQQSNIHSERVKRGLKKKWKQVVKQAAVNYVATQVIMKSVPYIGSVLIG</sequence>
<reference evidence="2" key="1">
    <citation type="submission" date="2021-11" db="EMBL/GenBank/DDBJ databases">
        <authorList>
            <person name="Schell T."/>
        </authorList>
    </citation>
    <scope>NUCLEOTIDE SEQUENCE</scope>
    <source>
        <strain evidence="2">M5</strain>
    </source>
</reference>
<dbReference type="Proteomes" id="UP000789390">
    <property type="component" value="Unassembled WGS sequence"/>
</dbReference>
<organism evidence="2 3">
    <name type="scientific">Daphnia galeata</name>
    <dbReference type="NCBI Taxonomy" id="27404"/>
    <lineage>
        <taxon>Eukaryota</taxon>
        <taxon>Metazoa</taxon>
        <taxon>Ecdysozoa</taxon>
        <taxon>Arthropoda</taxon>
        <taxon>Crustacea</taxon>
        <taxon>Branchiopoda</taxon>
        <taxon>Diplostraca</taxon>
        <taxon>Cladocera</taxon>
        <taxon>Anomopoda</taxon>
        <taxon>Daphniidae</taxon>
        <taxon>Daphnia</taxon>
    </lineage>
</organism>
<dbReference type="EMBL" id="CAKKLH010000292">
    <property type="protein sequence ID" value="CAH0109317.1"/>
    <property type="molecule type" value="Genomic_DNA"/>
</dbReference>
<keyword evidence="1" id="KW-0732">Signal</keyword>
<comment type="caution">
    <text evidence="2">The sequence shown here is derived from an EMBL/GenBank/DDBJ whole genome shotgun (WGS) entry which is preliminary data.</text>
</comment>
<feature type="chain" id="PRO_5035282755" evidence="1">
    <location>
        <begin position="24"/>
        <end position="114"/>
    </location>
</feature>
<evidence type="ECO:0000313" key="3">
    <source>
        <dbReference type="Proteomes" id="UP000789390"/>
    </source>
</evidence>
<accession>A0A8J2RVJ5</accession>
<dbReference type="AlphaFoldDB" id="A0A8J2RVJ5"/>
<gene>
    <name evidence="2" type="ORF">DGAL_LOCUS12791</name>
</gene>
<evidence type="ECO:0000313" key="2">
    <source>
        <dbReference type="EMBL" id="CAH0109317.1"/>
    </source>
</evidence>
<evidence type="ECO:0000256" key="1">
    <source>
        <dbReference type="SAM" id="SignalP"/>
    </source>
</evidence>
<protein>
    <submittedName>
        <fullName evidence="2">Uncharacterized protein</fullName>
    </submittedName>
</protein>
<proteinExistence type="predicted"/>